<comment type="caution">
    <text evidence="1">The sequence shown here is derived from an EMBL/GenBank/DDBJ whole genome shotgun (WGS) entry which is preliminary data.</text>
</comment>
<accession>X7F5T5</accession>
<dbReference type="EMBL" id="JAME01000022">
    <property type="protein sequence ID" value="ETX28155.1"/>
    <property type="molecule type" value="Genomic_DNA"/>
</dbReference>
<protein>
    <submittedName>
        <fullName evidence="1">Uncharacterized protein</fullName>
    </submittedName>
</protein>
<dbReference type="STRING" id="1449351.RISW2_09435"/>
<organism evidence="1 2">
    <name type="scientific">Roseivivax isoporae LMG 25204</name>
    <dbReference type="NCBI Taxonomy" id="1449351"/>
    <lineage>
        <taxon>Bacteria</taxon>
        <taxon>Pseudomonadati</taxon>
        <taxon>Pseudomonadota</taxon>
        <taxon>Alphaproteobacteria</taxon>
        <taxon>Rhodobacterales</taxon>
        <taxon>Roseobacteraceae</taxon>
        <taxon>Roseivivax</taxon>
    </lineage>
</organism>
<reference evidence="1 2" key="1">
    <citation type="submission" date="2014-01" db="EMBL/GenBank/DDBJ databases">
        <title>Roseivivax isoporae LMG 25204 Genome Sequencing.</title>
        <authorList>
            <person name="Lai Q."/>
            <person name="Li G."/>
            <person name="Shao Z."/>
        </authorList>
    </citation>
    <scope>NUCLEOTIDE SEQUENCE [LARGE SCALE GENOMIC DNA]</scope>
    <source>
        <strain evidence="1 2">LMG 25204</strain>
    </source>
</reference>
<evidence type="ECO:0000313" key="1">
    <source>
        <dbReference type="EMBL" id="ETX28155.1"/>
    </source>
</evidence>
<keyword evidence="2" id="KW-1185">Reference proteome</keyword>
<dbReference type="AlphaFoldDB" id="X7F5T5"/>
<sequence length="63" mass="6821">MLAHGVGTGVVGRQRQMRIAEALQHHREVAGRAVEVLLRVTRVNAEVARGVGHQLTKANGARM</sequence>
<proteinExistence type="predicted"/>
<evidence type="ECO:0000313" key="2">
    <source>
        <dbReference type="Proteomes" id="UP000023430"/>
    </source>
</evidence>
<gene>
    <name evidence="1" type="ORF">RISW2_09435</name>
</gene>
<name>X7F5T5_9RHOB</name>
<dbReference type="Proteomes" id="UP000023430">
    <property type="component" value="Unassembled WGS sequence"/>
</dbReference>